<keyword evidence="1" id="KW-0812">Transmembrane</keyword>
<evidence type="ECO:0000313" key="3">
    <source>
        <dbReference type="Proteomes" id="UP001237207"/>
    </source>
</evidence>
<dbReference type="EMBL" id="JAUSUC010000006">
    <property type="protein sequence ID" value="MDQ0214361.1"/>
    <property type="molecule type" value="Genomic_DNA"/>
</dbReference>
<organism evidence="2 3">
    <name type="scientific">Oikeobacillus pervagus</name>
    <dbReference type="NCBI Taxonomy" id="1325931"/>
    <lineage>
        <taxon>Bacteria</taxon>
        <taxon>Bacillati</taxon>
        <taxon>Bacillota</taxon>
        <taxon>Bacilli</taxon>
        <taxon>Bacillales</taxon>
        <taxon>Bacillaceae</taxon>
        <taxon>Oikeobacillus</taxon>
    </lineage>
</organism>
<evidence type="ECO:0000313" key="2">
    <source>
        <dbReference type="EMBL" id="MDQ0214361.1"/>
    </source>
</evidence>
<gene>
    <name evidence="2" type="ORF">J2S13_000757</name>
</gene>
<accession>A0AAJ1T043</accession>
<dbReference type="PANTHER" id="PTHR39174:SF1">
    <property type="entry name" value="INNER MEMBRANE PROTEIN"/>
    <property type="match status" value="1"/>
</dbReference>
<evidence type="ECO:0000256" key="1">
    <source>
        <dbReference type="SAM" id="Phobius"/>
    </source>
</evidence>
<keyword evidence="1" id="KW-1133">Transmembrane helix</keyword>
<dbReference type="PANTHER" id="PTHR39174">
    <property type="entry name" value="INNER MEMBRANE PROTEIN-RELATED"/>
    <property type="match status" value="1"/>
</dbReference>
<feature type="transmembrane region" description="Helical" evidence="1">
    <location>
        <begin position="18"/>
        <end position="37"/>
    </location>
</feature>
<keyword evidence="3" id="KW-1185">Reference proteome</keyword>
<keyword evidence="1" id="KW-0472">Membrane</keyword>
<dbReference type="InterPro" id="IPR010398">
    <property type="entry name" value="DUF997"/>
</dbReference>
<dbReference type="AlphaFoldDB" id="A0AAJ1T043"/>
<feature type="transmembrane region" description="Helical" evidence="1">
    <location>
        <begin position="57"/>
        <end position="80"/>
    </location>
</feature>
<dbReference type="Proteomes" id="UP001237207">
    <property type="component" value="Unassembled WGS sequence"/>
</dbReference>
<protein>
    <submittedName>
        <fullName evidence="2">Membrane protein YhdT</fullName>
    </submittedName>
</protein>
<dbReference type="RefSeq" id="WP_307256353.1">
    <property type="nucleotide sequence ID" value="NZ_JAUSUC010000006.1"/>
</dbReference>
<name>A0AAJ1T043_9BACI</name>
<sequence>MEDQQRDDPRFIIAKHEALMGIALVIFNFLWWFGFAYGLGSKPVSEYSYILGLPSWFFYSCVVGLFVVIGLVFIMVKFFLKDVDFDGEHEG</sequence>
<comment type="caution">
    <text evidence="2">The sequence shown here is derived from an EMBL/GenBank/DDBJ whole genome shotgun (WGS) entry which is preliminary data.</text>
</comment>
<reference evidence="2" key="1">
    <citation type="submission" date="2023-07" db="EMBL/GenBank/DDBJ databases">
        <title>Genomic Encyclopedia of Type Strains, Phase IV (KMG-IV): sequencing the most valuable type-strain genomes for metagenomic binning, comparative biology and taxonomic classification.</title>
        <authorList>
            <person name="Goeker M."/>
        </authorList>
    </citation>
    <scope>NUCLEOTIDE SEQUENCE</scope>
    <source>
        <strain evidence="2">DSM 23947</strain>
    </source>
</reference>
<proteinExistence type="predicted"/>
<dbReference type="Pfam" id="PF06196">
    <property type="entry name" value="DUF997"/>
    <property type="match status" value="1"/>
</dbReference>